<keyword evidence="2" id="KW-0004">4Fe-4S</keyword>
<dbReference type="PANTHER" id="PTHR30352">
    <property type="entry name" value="PYRUVATE FORMATE-LYASE-ACTIVATING ENZYME"/>
    <property type="match status" value="1"/>
</dbReference>
<dbReference type="Pfam" id="PF04055">
    <property type="entry name" value="Radical_SAM"/>
    <property type="match status" value="1"/>
</dbReference>
<evidence type="ECO:0000256" key="1">
    <source>
        <dbReference type="ARBA" id="ARBA00001966"/>
    </source>
</evidence>
<protein>
    <recommendedName>
        <fullName evidence="7">4Fe-4S ferredoxin-type domain-containing protein</fullName>
    </recommendedName>
</protein>
<keyword evidence="5" id="KW-0408">Iron</keyword>
<keyword evidence="6" id="KW-0411">Iron-sulfur</keyword>
<dbReference type="AlphaFoldDB" id="X1VJF0"/>
<comment type="cofactor">
    <cofactor evidence="1">
        <name>[4Fe-4S] cluster</name>
        <dbReference type="ChEBI" id="CHEBI:49883"/>
    </cofactor>
</comment>
<dbReference type="GO" id="GO:0003824">
    <property type="term" value="F:catalytic activity"/>
    <property type="evidence" value="ECO:0007669"/>
    <property type="project" value="InterPro"/>
</dbReference>
<feature type="non-terminal residue" evidence="8">
    <location>
        <position position="1"/>
    </location>
</feature>
<dbReference type="InterPro" id="IPR017900">
    <property type="entry name" value="4Fe4S_Fe_S_CS"/>
</dbReference>
<dbReference type="NCBIfam" id="TIGR02494">
    <property type="entry name" value="PFLE_PFLC"/>
    <property type="match status" value="1"/>
</dbReference>
<dbReference type="SUPFAM" id="SSF102114">
    <property type="entry name" value="Radical SAM enzymes"/>
    <property type="match status" value="1"/>
</dbReference>
<dbReference type="InterPro" id="IPR058240">
    <property type="entry name" value="rSAM_sf"/>
</dbReference>
<dbReference type="InterPro" id="IPR007197">
    <property type="entry name" value="rSAM"/>
</dbReference>
<sequence>DKDLCDECGDCVKTCPVEALKFVGKVVSVDEVMEKVRKDKYFYLTSQGGLTISGGEPLYQFEFTHKLLKSAYEENIDTVIETCGYAPWRRYAQILPYLNLVLYDIKHMDPVKHKQMTGVSNRLILSNLKKLSKSGMPLVIRLPLIPEFNLDRDNIAKTAVSLALNR</sequence>
<dbReference type="PROSITE" id="PS51379">
    <property type="entry name" value="4FE4S_FER_2"/>
    <property type="match status" value="1"/>
</dbReference>
<dbReference type="Gene3D" id="3.80.30.10">
    <property type="entry name" value="pyruvate-formate lyase- activating enzyme"/>
    <property type="match status" value="1"/>
</dbReference>
<dbReference type="EMBL" id="BARW01036581">
    <property type="protein sequence ID" value="GAJ18997.1"/>
    <property type="molecule type" value="Genomic_DNA"/>
</dbReference>
<name>X1VJF0_9ZZZZ</name>
<dbReference type="InterPro" id="IPR017896">
    <property type="entry name" value="4Fe4S_Fe-S-bd"/>
</dbReference>
<dbReference type="GO" id="GO:0046872">
    <property type="term" value="F:metal ion binding"/>
    <property type="evidence" value="ECO:0007669"/>
    <property type="project" value="UniProtKB-KW"/>
</dbReference>
<evidence type="ECO:0000256" key="5">
    <source>
        <dbReference type="ARBA" id="ARBA00023004"/>
    </source>
</evidence>
<keyword evidence="3" id="KW-0949">S-adenosyl-L-methionine</keyword>
<dbReference type="PROSITE" id="PS00198">
    <property type="entry name" value="4FE4S_FER_1"/>
    <property type="match status" value="1"/>
</dbReference>
<keyword evidence="4" id="KW-0479">Metal-binding</keyword>
<feature type="domain" description="4Fe-4S ferredoxin-type" evidence="7">
    <location>
        <begin position="1"/>
        <end position="25"/>
    </location>
</feature>
<organism evidence="8">
    <name type="scientific">marine sediment metagenome</name>
    <dbReference type="NCBI Taxonomy" id="412755"/>
    <lineage>
        <taxon>unclassified sequences</taxon>
        <taxon>metagenomes</taxon>
        <taxon>ecological metagenomes</taxon>
    </lineage>
</organism>
<evidence type="ECO:0000256" key="3">
    <source>
        <dbReference type="ARBA" id="ARBA00022691"/>
    </source>
</evidence>
<evidence type="ECO:0000256" key="6">
    <source>
        <dbReference type="ARBA" id="ARBA00023014"/>
    </source>
</evidence>
<reference evidence="8" key="1">
    <citation type="journal article" date="2014" name="Front. Microbiol.">
        <title>High frequency of phylogenetically diverse reductive dehalogenase-homologous genes in deep subseafloor sedimentary metagenomes.</title>
        <authorList>
            <person name="Kawai M."/>
            <person name="Futagami T."/>
            <person name="Toyoda A."/>
            <person name="Takaki Y."/>
            <person name="Nishi S."/>
            <person name="Hori S."/>
            <person name="Arai W."/>
            <person name="Tsubouchi T."/>
            <person name="Morono Y."/>
            <person name="Uchiyama I."/>
            <person name="Ito T."/>
            <person name="Fujiyama A."/>
            <person name="Inagaki F."/>
            <person name="Takami H."/>
        </authorList>
    </citation>
    <scope>NUCLEOTIDE SEQUENCE</scope>
    <source>
        <strain evidence="8">Expedition CK06-06</strain>
    </source>
</reference>
<dbReference type="Gene3D" id="3.30.70.20">
    <property type="match status" value="1"/>
</dbReference>
<gene>
    <name evidence="8" type="ORF">S12H4_56744</name>
</gene>
<evidence type="ECO:0000256" key="4">
    <source>
        <dbReference type="ARBA" id="ARBA00022723"/>
    </source>
</evidence>
<comment type="caution">
    <text evidence="8">The sequence shown here is derived from an EMBL/GenBank/DDBJ whole genome shotgun (WGS) entry which is preliminary data.</text>
</comment>
<accession>X1VJF0</accession>
<evidence type="ECO:0000313" key="8">
    <source>
        <dbReference type="EMBL" id="GAJ18997.1"/>
    </source>
</evidence>
<dbReference type="GO" id="GO:0051539">
    <property type="term" value="F:4 iron, 4 sulfur cluster binding"/>
    <property type="evidence" value="ECO:0007669"/>
    <property type="project" value="UniProtKB-KW"/>
</dbReference>
<dbReference type="PANTHER" id="PTHR30352:SF4">
    <property type="entry name" value="PYRUVATE FORMATE-LYASE 2-ACTIVATING ENZYME"/>
    <property type="match status" value="1"/>
</dbReference>
<proteinExistence type="predicted"/>
<evidence type="ECO:0000259" key="7">
    <source>
        <dbReference type="PROSITE" id="PS51379"/>
    </source>
</evidence>
<dbReference type="InterPro" id="IPR034457">
    <property type="entry name" value="Organic_radical-activating"/>
</dbReference>
<evidence type="ECO:0000256" key="2">
    <source>
        <dbReference type="ARBA" id="ARBA00022485"/>
    </source>
</evidence>